<evidence type="ECO:0008006" key="5">
    <source>
        <dbReference type="Google" id="ProtNLM"/>
    </source>
</evidence>
<feature type="transmembrane region" description="Helical" evidence="2">
    <location>
        <begin position="42"/>
        <end position="60"/>
    </location>
</feature>
<reference evidence="3 4" key="1">
    <citation type="submission" date="2016-10" db="EMBL/GenBank/DDBJ databases">
        <authorList>
            <person name="Varghese N."/>
            <person name="Submissions S."/>
        </authorList>
    </citation>
    <scope>NUCLEOTIDE SEQUENCE [LARGE SCALE GENOMIC DNA]</scope>
    <source>
        <strain evidence="3 4">DSM 20586</strain>
    </source>
</reference>
<evidence type="ECO:0000313" key="4">
    <source>
        <dbReference type="Proteomes" id="UP000183687"/>
    </source>
</evidence>
<keyword evidence="2" id="KW-0812">Transmembrane</keyword>
<keyword evidence="2" id="KW-0472">Membrane</keyword>
<sequence>MSDRSRERRKRGKPESCVILEYVEDETSKPNPSEPSGGNGKAVAYGMIAGMMAGIIFGFIMGDIALGVAIGTGVGIALGAGFSATKRPK</sequence>
<dbReference type="EMBL" id="FNSH01000001">
    <property type="protein sequence ID" value="SEB50883.1"/>
    <property type="molecule type" value="Genomic_DNA"/>
</dbReference>
<comment type="caution">
    <text evidence="3">The sequence shown here is derived from an EMBL/GenBank/DDBJ whole genome shotgun (WGS) entry which is preliminary data.</text>
</comment>
<organism evidence="3 4">
    <name type="scientific">Atopobium minutum</name>
    <dbReference type="NCBI Taxonomy" id="1381"/>
    <lineage>
        <taxon>Bacteria</taxon>
        <taxon>Bacillati</taxon>
        <taxon>Actinomycetota</taxon>
        <taxon>Coriobacteriia</taxon>
        <taxon>Coriobacteriales</taxon>
        <taxon>Atopobiaceae</taxon>
        <taxon>Atopobium</taxon>
    </lineage>
</organism>
<evidence type="ECO:0000256" key="1">
    <source>
        <dbReference type="SAM" id="MobiDB-lite"/>
    </source>
</evidence>
<protein>
    <recommendedName>
        <fullName evidence="5">Glycine zipper</fullName>
    </recommendedName>
</protein>
<keyword evidence="2" id="KW-1133">Transmembrane helix</keyword>
<evidence type="ECO:0000313" key="3">
    <source>
        <dbReference type="EMBL" id="SEB50883.1"/>
    </source>
</evidence>
<dbReference type="Proteomes" id="UP000183687">
    <property type="component" value="Unassembled WGS sequence"/>
</dbReference>
<feature type="transmembrane region" description="Helical" evidence="2">
    <location>
        <begin position="66"/>
        <end position="85"/>
    </location>
</feature>
<name>A0AB38A5F7_9ACTN</name>
<feature type="region of interest" description="Disordered" evidence="1">
    <location>
        <begin position="1"/>
        <end position="39"/>
    </location>
</feature>
<proteinExistence type="predicted"/>
<dbReference type="AlphaFoldDB" id="A0AB38A5F7"/>
<accession>A0AB38A5F7</accession>
<gene>
    <name evidence="3" type="ORF">SAMN04489746_0450</name>
</gene>
<evidence type="ECO:0000256" key="2">
    <source>
        <dbReference type="SAM" id="Phobius"/>
    </source>
</evidence>